<dbReference type="InterPro" id="IPR036157">
    <property type="entry name" value="dUTPase-like_sf"/>
</dbReference>
<dbReference type="GO" id="GO:0016787">
    <property type="term" value="F:hydrolase activity"/>
    <property type="evidence" value="ECO:0007669"/>
    <property type="project" value="UniProtKB-KW"/>
</dbReference>
<name>W1XMG3_9ZZZZ</name>
<sequence length="53" mass="5632">MMKKIDVKILDPRVGKEFPLPTYATSGSAGLDLRACLDDAVELAPGDTTLVPT</sequence>
<proteinExistence type="predicted"/>
<accession>W1XMG3</accession>
<evidence type="ECO:0000313" key="2">
    <source>
        <dbReference type="EMBL" id="ETJ31316.1"/>
    </source>
</evidence>
<dbReference type="Gene3D" id="2.70.40.10">
    <property type="match status" value="1"/>
</dbReference>
<comment type="caution">
    <text evidence="2">The sequence shown here is derived from an EMBL/GenBank/DDBJ whole genome shotgun (WGS) entry which is preliminary data.</text>
</comment>
<dbReference type="Pfam" id="PF00692">
    <property type="entry name" value="dUTPase"/>
    <property type="match status" value="1"/>
</dbReference>
<feature type="non-terminal residue" evidence="2">
    <location>
        <position position="53"/>
    </location>
</feature>
<dbReference type="AlphaFoldDB" id="W1XMG3"/>
<reference evidence="2" key="1">
    <citation type="submission" date="2013-12" db="EMBL/GenBank/DDBJ databases">
        <title>A Varibaculum cambriense genome reconstructed from a premature infant gut community with otherwise low bacterial novelty that shifts toward anaerobic metabolism during the third week of life.</title>
        <authorList>
            <person name="Brown C.T."/>
            <person name="Sharon I."/>
            <person name="Thomas B.C."/>
            <person name="Castelle C.J."/>
            <person name="Morowitz M.J."/>
            <person name="Banfield J.F."/>
        </authorList>
    </citation>
    <scope>NUCLEOTIDE SEQUENCE</scope>
</reference>
<protein>
    <submittedName>
        <fullName evidence="2">Deoxyuridine 5'-triphosphate nucleotidohydrolase</fullName>
    </submittedName>
</protein>
<keyword evidence="2" id="KW-0378">Hydrolase</keyword>
<feature type="domain" description="dUTPase-like" evidence="1">
    <location>
        <begin position="17"/>
        <end position="53"/>
    </location>
</feature>
<dbReference type="SUPFAM" id="SSF51283">
    <property type="entry name" value="dUTPase-like"/>
    <property type="match status" value="1"/>
</dbReference>
<dbReference type="EMBL" id="AZMM01014184">
    <property type="protein sequence ID" value="ETJ31316.1"/>
    <property type="molecule type" value="Genomic_DNA"/>
</dbReference>
<gene>
    <name evidence="2" type="ORF">Q604_UNBC14184G0002</name>
</gene>
<evidence type="ECO:0000259" key="1">
    <source>
        <dbReference type="Pfam" id="PF00692"/>
    </source>
</evidence>
<dbReference type="InterPro" id="IPR029054">
    <property type="entry name" value="dUTPase-like"/>
</dbReference>
<organism evidence="2">
    <name type="scientific">human gut metagenome</name>
    <dbReference type="NCBI Taxonomy" id="408170"/>
    <lineage>
        <taxon>unclassified sequences</taxon>
        <taxon>metagenomes</taxon>
        <taxon>organismal metagenomes</taxon>
    </lineage>
</organism>